<dbReference type="EMBL" id="FNVO01000072">
    <property type="protein sequence ID" value="SEG95175.1"/>
    <property type="molecule type" value="Genomic_DNA"/>
</dbReference>
<protein>
    <submittedName>
        <fullName evidence="2">PRiA4b ORF-3-like protein</fullName>
    </submittedName>
</protein>
<dbReference type="RefSeq" id="WP_103945040.1">
    <property type="nucleotide sequence ID" value="NZ_FNVO01000072.1"/>
</dbReference>
<dbReference type="Pfam" id="PF07929">
    <property type="entry name" value="PRiA4_ORF3"/>
    <property type="match status" value="1"/>
</dbReference>
<proteinExistence type="predicted"/>
<dbReference type="Proteomes" id="UP000236723">
    <property type="component" value="Unassembled WGS sequence"/>
</dbReference>
<evidence type="ECO:0000313" key="2">
    <source>
        <dbReference type="EMBL" id="SEG95175.1"/>
    </source>
</evidence>
<evidence type="ECO:0000313" key="3">
    <source>
        <dbReference type="Proteomes" id="UP000236723"/>
    </source>
</evidence>
<reference evidence="3" key="1">
    <citation type="submission" date="2016-10" db="EMBL/GenBank/DDBJ databases">
        <authorList>
            <person name="Varghese N."/>
            <person name="Submissions S."/>
        </authorList>
    </citation>
    <scope>NUCLEOTIDE SEQUENCE [LARGE SCALE GENOMIC DNA]</scope>
    <source>
        <strain evidence="3">DSM 43163</strain>
    </source>
</reference>
<dbReference type="Gene3D" id="3.10.290.30">
    <property type="entry name" value="MM3350-like"/>
    <property type="match status" value="1"/>
</dbReference>
<organism evidence="2 3">
    <name type="scientific">Thermomonospora echinospora</name>
    <dbReference type="NCBI Taxonomy" id="1992"/>
    <lineage>
        <taxon>Bacteria</taxon>
        <taxon>Bacillati</taxon>
        <taxon>Actinomycetota</taxon>
        <taxon>Actinomycetes</taxon>
        <taxon>Streptosporangiales</taxon>
        <taxon>Thermomonosporaceae</taxon>
        <taxon>Thermomonospora</taxon>
    </lineage>
</organism>
<keyword evidence="3" id="KW-1185">Reference proteome</keyword>
<dbReference type="InterPro" id="IPR024047">
    <property type="entry name" value="MM3350-like_sf"/>
</dbReference>
<accession>A0A1H6EEF2</accession>
<dbReference type="InterPro" id="IPR012912">
    <property type="entry name" value="Plasmid_pRiA4b_Orf3-like"/>
</dbReference>
<name>A0A1H6EEF2_9ACTN</name>
<dbReference type="PANTHER" id="PTHR41878:SF1">
    <property type="entry name" value="TNPR PROTEIN"/>
    <property type="match status" value="1"/>
</dbReference>
<dbReference type="PANTHER" id="PTHR41878">
    <property type="entry name" value="LEXA REPRESSOR-RELATED"/>
    <property type="match status" value="1"/>
</dbReference>
<gene>
    <name evidence="2" type="ORF">SAMN04489712_1721</name>
</gene>
<dbReference type="AlphaFoldDB" id="A0A1H6EEF2"/>
<evidence type="ECO:0000259" key="1">
    <source>
        <dbReference type="Pfam" id="PF07929"/>
    </source>
</evidence>
<dbReference type="OrthoDB" id="9816539at2"/>
<feature type="domain" description="Plasmid pRiA4b Orf3-like" evidence="1">
    <location>
        <begin position="1"/>
        <end position="118"/>
    </location>
</feature>
<feature type="non-terminal residue" evidence="2">
    <location>
        <position position="1"/>
    </location>
</feature>
<sequence length="131" mass="14527">ENYHLHEFGLGWDHEEPNENTVTLAQAAPKAGHRLGYVYDFGDCWEHVIEVEKTHRPAPRTAYPRVSAGARACPPEDCGGPPGYHDMLKALRARKGARYRQVKEWLNGPYDPAAFDKNAANAALAELATTS</sequence>
<dbReference type="SUPFAM" id="SSF159941">
    <property type="entry name" value="MM3350-like"/>
    <property type="match status" value="1"/>
</dbReference>